<evidence type="ECO:0000313" key="9">
    <source>
        <dbReference type="Proteomes" id="UP001186944"/>
    </source>
</evidence>
<evidence type="ECO:0000256" key="4">
    <source>
        <dbReference type="ARBA" id="ARBA00022692"/>
    </source>
</evidence>
<evidence type="ECO:0000256" key="3">
    <source>
        <dbReference type="ARBA" id="ARBA00022475"/>
    </source>
</evidence>
<keyword evidence="6 7" id="KW-0472">Membrane</keyword>
<evidence type="ECO:0000256" key="7">
    <source>
        <dbReference type="RuleBase" id="RU910716"/>
    </source>
</evidence>
<sequence length="370" mass="42363">MCLNSPRVRLILVSLFATALYGYDVISDVLLAVAYSREANHTMEFGLTTAYIVAPTILCNAICAYFIRVETSAWTTEAFFQLILTFPFLLGPLVRHAKAIIRACRGKETQKVEAHTALIILLEGYFESASQLILQLYLSIVQDHHEELSTRILRSAAMVGSGIGLAWSLVSVRRTNRLQDQDEDNDETLCGSIVYFLAKVCEVGPRVVLMALFASHFTFYAFILGAGHWIICSLWIFIIDKTRERKSCINIILKILIGYPLIFCFVDLDYVYTETEREHIPTRYKMMLYYLLFYTENWLMFALWITTMADTVIWFYPVSIAIVAGGMVLHIIFQIIYYKGCHPGKENIPILRKFTLDSCLYHDDEESKVV</sequence>
<evidence type="ECO:0000256" key="1">
    <source>
        <dbReference type="ARBA" id="ARBA00004651"/>
    </source>
</evidence>
<feature type="transmembrane region" description="Helical" evidence="7">
    <location>
        <begin position="45"/>
        <end position="67"/>
    </location>
</feature>
<dbReference type="PANTHER" id="PTHR16024:SF10">
    <property type="entry name" value="XK-RELATED PROTEIN"/>
    <property type="match status" value="1"/>
</dbReference>
<comment type="caution">
    <text evidence="8">The sequence shown here is derived from an EMBL/GenBank/DDBJ whole genome shotgun (WGS) entry which is preliminary data.</text>
</comment>
<evidence type="ECO:0000256" key="6">
    <source>
        <dbReference type="ARBA" id="ARBA00023136"/>
    </source>
</evidence>
<feature type="transmembrane region" description="Helical" evidence="7">
    <location>
        <begin position="193"/>
        <end position="213"/>
    </location>
</feature>
<dbReference type="InterPro" id="IPR018629">
    <property type="entry name" value="XK-rel"/>
</dbReference>
<keyword evidence="5 7" id="KW-1133">Transmembrane helix</keyword>
<feature type="transmembrane region" description="Helical" evidence="7">
    <location>
        <begin position="152"/>
        <end position="172"/>
    </location>
</feature>
<protein>
    <recommendedName>
        <fullName evidence="7">XK-related protein</fullName>
    </recommendedName>
</protein>
<dbReference type="GO" id="GO:0005886">
    <property type="term" value="C:plasma membrane"/>
    <property type="evidence" value="ECO:0007669"/>
    <property type="project" value="UniProtKB-SubCell"/>
</dbReference>
<feature type="transmembrane region" description="Helical" evidence="7">
    <location>
        <begin position="287"/>
        <end position="306"/>
    </location>
</feature>
<feature type="transmembrane region" description="Helical" evidence="7">
    <location>
        <begin position="251"/>
        <end position="272"/>
    </location>
</feature>
<dbReference type="GO" id="GO:0070782">
    <property type="term" value="P:phosphatidylserine exposure on apoptotic cell surface"/>
    <property type="evidence" value="ECO:0007669"/>
    <property type="project" value="TreeGrafter"/>
</dbReference>
<comment type="subcellular location">
    <subcellularLocation>
        <location evidence="1">Cell membrane</location>
        <topology evidence="1">Multi-pass membrane protein</topology>
    </subcellularLocation>
    <subcellularLocation>
        <location evidence="7">Membrane</location>
        <topology evidence="7">Multi-pass membrane protein</topology>
    </subcellularLocation>
</comment>
<dbReference type="PANTHER" id="PTHR16024">
    <property type="entry name" value="XK-RELATED PROTEIN"/>
    <property type="match status" value="1"/>
</dbReference>
<gene>
    <name evidence="8" type="ORF">FSP39_002260</name>
</gene>
<dbReference type="GO" id="GO:1902742">
    <property type="term" value="P:apoptotic process involved in development"/>
    <property type="evidence" value="ECO:0007669"/>
    <property type="project" value="TreeGrafter"/>
</dbReference>
<keyword evidence="3" id="KW-1003">Cell membrane</keyword>
<feature type="transmembrane region" description="Helical" evidence="7">
    <location>
        <begin position="12"/>
        <end position="33"/>
    </location>
</feature>
<feature type="transmembrane region" description="Helical" evidence="7">
    <location>
        <begin position="219"/>
        <end position="239"/>
    </location>
</feature>
<evidence type="ECO:0000256" key="5">
    <source>
        <dbReference type="ARBA" id="ARBA00022989"/>
    </source>
</evidence>
<dbReference type="Pfam" id="PF09815">
    <property type="entry name" value="XK-related"/>
    <property type="match status" value="1"/>
</dbReference>
<evidence type="ECO:0000256" key="2">
    <source>
        <dbReference type="ARBA" id="ARBA00008789"/>
    </source>
</evidence>
<name>A0AA88XTC0_PINIB</name>
<evidence type="ECO:0000313" key="8">
    <source>
        <dbReference type="EMBL" id="KAK3087141.1"/>
    </source>
</evidence>
<reference evidence="8" key="1">
    <citation type="submission" date="2019-08" db="EMBL/GenBank/DDBJ databases">
        <title>The improved chromosome-level genome for the pearl oyster Pinctada fucata martensii using PacBio sequencing and Hi-C.</title>
        <authorList>
            <person name="Zheng Z."/>
        </authorList>
    </citation>
    <scope>NUCLEOTIDE SEQUENCE</scope>
    <source>
        <strain evidence="8">ZZ-2019</strain>
        <tissue evidence="8">Adductor muscle</tissue>
    </source>
</reference>
<dbReference type="AlphaFoldDB" id="A0AA88XTC0"/>
<proteinExistence type="inferred from homology"/>
<dbReference type="InterPro" id="IPR050895">
    <property type="entry name" value="XK-related_scramblase"/>
</dbReference>
<dbReference type="GO" id="GO:0043652">
    <property type="term" value="P:engulfment of apoptotic cell"/>
    <property type="evidence" value="ECO:0007669"/>
    <property type="project" value="TreeGrafter"/>
</dbReference>
<keyword evidence="9" id="KW-1185">Reference proteome</keyword>
<feature type="transmembrane region" description="Helical" evidence="7">
    <location>
        <begin position="313"/>
        <end position="337"/>
    </location>
</feature>
<feature type="transmembrane region" description="Helical" evidence="7">
    <location>
        <begin position="118"/>
        <end position="140"/>
    </location>
</feature>
<dbReference type="EMBL" id="VSWD01000011">
    <property type="protein sequence ID" value="KAK3087141.1"/>
    <property type="molecule type" value="Genomic_DNA"/>
</dbReference>
<dbReference type="Proteomes" id="UP001186944">
    <property type="component" value="Unassembled WGS sequence"/>
</dbReference>
<accession>A0AA88XTC0</accession>
<comment type="similarity">
    <text evidence="2 7">Belongs to the XK family.</text>
</comment>
<keyword evidence="4 7" id="KW-0812">Transmembrane</keyword>
<organism evidence="8 9">
    <name type="scientific">Pinctada imbricata</name>
    <name type="common">Atlantic pearl-oyster</name>
    <name type="synonym">Pinctada martensii</name>
    <dbReference type="NCBI Taxonomy" id="66713"/>
    <lineage>
        <taxon>Eukaryota</taxon>
        <taxon>Metazoa</taxon>
        <taxon>Spiralia</taxon>
        <taxon>Lophotrochozoa</taxon>
        <taxon>Mollusca</taxon>
        <taxon>Bivalvia</taxon>
        <taxon>Autobranchia</taxon>
        <taxon>Pteriomorphia</taxon>
        <taxon>Pterioida</taxon>
        <taxon>Pterioidea</taxon>
        <taxon>Pteriidae</taxon>
        <taxon>Pinctada</taxon>
    </lineage>
</organism>
<feature type="transmembrane region" description="Helical" evidence="7">
    <location>
        <begin position="79"/>
        <end position="97"/>
    </location>
</feature>